<evidence type="ECO:0000313" key="11">
    <source>
        <dbReference type="EMBL" id="EQD43882.1"/>
    </source>
</evidence>
<evidence type="ECO:0000256" key="7">
    <source>
        <dbReference type="ARBA" id="ARBA00022958"/>
    </source>
</evidence>
<keyword evidence="8" id="KW-1133">Transmembrane helix</keyword>
<keyword evidence="3" id="KW-0633">Potassium transport</keyword>
<accession>T0ZHI0</accession>
<evidence type="ECO:0000256" key="3">
    <source>
        <dbReference type="ARBA" id="ARBA00022538"/>
    </source>
</evidence>
<keyword evidence="2" id="KW-1003">Cell membrane</keyword>
<evidence type="ECO:0000256" key="1">
    <source>
        <dbReference type="ARBA" id="ARBA00022448"/>
    </source>
</evidence>
<evidence type="ECO:0000256" key="5">
    <source>
        <dbReference type="ARBA" id="ARBA00022741"/>
    </source>
</evidence>
<dbReference type="Pfam" id="PF02669">
    <property type="entry name" value="KdpC"/>
    <property type="match status" value="1"/>
</dbReference>
<evidence type="ECO:0000256" key="8">
    <source>
        <dbReference type="ARBA" id="ARBA00022989"/>
    </source>
</evidence>
<dbReference type="InterPro" id="IPR003820">
    <property type="entry name" value="KdpC"/>
</dbReference>
<dbReference type="PANTHER" id="PTHR30042">
    <property type="entry name" value="POTASSIUM-TRANSPORTING ATPASE C CHAIN"/>
    <property type="match status" value="1"/>
</dbReference>
<gene>
    <name evidence="11" type="ORF">B1A_15398</name>
</gene>
<keyword evidence="5" id="KW-0547">Nucleotide-binding</keyword>
<reference evidence="11" key="1">
    <citation type="submission" date="2013-08" db="EMBL/GenBank/DDBJ databases">
        <authorList>
            <person name="Mendez C."/>
            <person name="Richter M."/>
            <person name="Ferrer M."/>
            <person name="Sanchez J."/>
        </authorList>
    </citation>
    <scope>NUCLEOTIDE SEQUENCE</scope>
</reference>
<evidence type="ECO:0000256" key="6">
    <source>
        <dbReference type="ARBA" id="ARBA00022840"/>
    </source>
</evidence>
<feature type="non-terminal residue" evidence="11">
    <location>
        <position position="125"/>
    </location>
</feature>
<name>T0ZHI0_9ZZZZ</name>
<comment type="caution">
    <text evidence="11">The sequence shown here is derived from an EMBL/GenBank/DDBJ whole genome shotgun (WGS) entry which is preliminary data.</text>
</comment>
<evidence type="ECO:0000256" key="4">
    <source>
        <dbReference type="ARBA" id="ARBA00022692"/>
    </source>
</evidence>
<dbReference type="GO" id="GO:0016020">
    <property type="term" value="C:membrane"/>
    <property type="evidence" value="ECO:0007669"/>
    <property type="project" value="InterPro"/>
</dbReference>
<protein>
    <submittedName>
        <fullName evidence="11">K+-transporting ATPase, C subunit</fullName>
    </submittedName>
</protein>
<evidence type="ECO:0000256" key="10">
    <source>
        <dbReference type="ARBA" id="ARBA00023136"/>
    </source>
</evidence>
<dbReference type="GO" id="GO:0005524">
    <property type="term" value="F:ATP binding"/>
    <property type="evidence" value="ECO:0007669"/>
    <property type="project" value="UniProtKB-KW"/>
</dbReference>
<keyword evidence="6" id="KW-0067">ATP-binding</keyword>
<dbReference type="GO" id="GO:0008556">
    <property type="term" value="F:P-type potassium transmembrane transporter activity"/>
    <property type="evidence" value="ECO:0007669"/>
    <property type="project" value="InterPro"/>
</dbReference>
<evidence type="ECO:0000256" key="9">
    <source>
        <dbReference type="ARBA" id="ARBA00023065"/>
    </source>
</evidence>
<keyword evidence="10" id="KW-0472">Membrane</keyword>
<organism evidence="11">
    <name type="scientific">mine drainage metagenome</name>
    <dbReference type="NCBI Taxonomy" id="410659"/>
    <lineage>
        <taxon>unclassified sequences</taxon>
        <taxon>metagenomes</taxon>
        <taxon>ecological metagenomes</taxon>
    </lineage>
</organism>
<reference evidence="11" key="2">
    <citation type="journal article" date="2014" name="ISME J.">
        <title>Microbial stratification in low pH oxic and suboxic macroscopic growths along an acid mine drainage.</title>
        <authorList>
            <person name="Mendez-Garcia C."/>
            <person name="Mesa V."/>
            <person name="Sprenger R.R."/>
            <person name="Richter M."/>
            <person name="Diez M.S."/>
            <person name="Solano J."/>
            <person name="Bargiela R."/>
            <person name="Golyshina O.V."/>
            <person name="Manteca A."/>
            <person name="Ramos J.L."/>
            <person name="Gallego J.R."/>
            <person name="Llorente I."/>
            <person name="Martins Dos Santos V.A."/>
            <person name="Jensen O.N."/>
            <person name="Pelaez A.I."/>
            <person name="Sanchez J."/>
            <person name="Ferrer M."/>
        </authorList>
    </citation>
    <scope>NUCLEOTIDE SEQUENCE</scope>
</reference>
<proteinExistence type="predicted"/>
<keyword evidence="9" id="KW-0406">Ion transport</keyword>
<evidence type="ECO:0000256" key="2">
    <source>
        <dbReference type="ARBA" id="ARBA00022475"/>
    </source>
</evidence>
<keyword evidence="1" id="KW-0813">Transport</keyword>
<dbReference type="AlphaFoldDB" id="T0ZHI0"/>
<keyword evidence="4" id="KW-0812">Transmembrane</keyword>
<dbReference type="EMBL" id="AUZX01011297">
    <property type="protein sequence ID" value="EQD43882.1"/>
    <property type="molecule type" value="Genomic_DNA"/>
</dbReference>
<keyword evidence="7" id="KW-0630">Potassium</keyword>
<dbReference type="PANTHER" id="PTHR30042:SF2">
    <property type="entry name" value="POTASSIUM-TRANSPORTING ATPASE KDPC SUBUNIT"/>
    <property type="match status" value="1"/>
</dbReference>
<sequence length="125" mass="13126">MLVHLRRAITLSLLSMLVVGFLYAAAGTGVAQALFPFQANGSLTANGSTLIGQNWSSSRWFHGRPDATGPYATNAATGVVGGDNPLVANGVHGQTGATNLGPRSRVLLADTRALVRYWHRRGVSP</sequence>